<keyword evidence="2 4" id="KW-0378">Hydrolase</keyword>
<dbReference type="InterPro" id="IPR015797">
    <property type="entry name" value="NUDIX_hydrolase-like_dom_sf"/>
</dbReference>
<dbReference type="Pfam" id="PF00293">
    <property type="entry name" value="NUDIX"/>
    <property type="match status" value="1"/>
</dbReference>
<feature type="domain" description="Nudix hydrolase" evidence="3">
    <location>
        <begin position="13"/>
        <end position="150"/>
    </location>
</feature>
<gene>
    <name evidence="4" type="ORF">ADK75_24495</name>
</gene>
<dbReference type="PROSITE" id="PS00893">
    <property type="entry name" value="NUDIX_BOX"/>
    <property type="match status" value="1"/>
</dbReference>
<dbReference type="SUPFAM" id="SSF56112">
    <property type="entry name" value="Protein kinase-like (PK-like)"/>
    <property type="match status" value="1"/>
</dbReference>
<reference evidence="5" key="1">
    <citation type="submission" date="2015-07" db="EMBL/GenBank/DDBJ databases">
        <authorList>
            <consortium name="Consortium for Microbial Forensics and Genomics (microFORGE)"/>
            <person name="Knight B.M."/>
            <person name="Roberts D.P."/>
            <person name="Lin D."/>
            <person name="Hari K."/>
            <person name="Fletcher J."/>
            <person name="Melcher U."/>
            <person name="Blagden T."/>
            <person name="Winegar R.A."/>
        </authorList>
    </citation>
    <scope>NUCLEOTIDE SEQUENCE [LARGE SCALE GENOMIC DNA]</scope>
    <source>
        <strain evidence="5">NRRL B-1447</strain>
    </source>
</reference>
<dbReference type="InterPro" id="IPR020476">
    <property type="entry name" value="Nudix_hydrolase"/>
</dbReference>
<comment type="caution">
    <text evidence="4">The sequence shown here is derived from an EMBL/GenBank/DDBJ whole genome shotgun (WGS) entry which is preliminary data.</text>
</comment>
<dbReference type="AlphaFoldDB" id="A0A0L8M9X5"/>
<dbReference type="SUPFAM" id="SSF55811">
    <property type="entry name" value="Nudix"/>
    <property type="match status" value="1"/>
</dbReference>
<dbReference type="InterPro" id="IPR011009">
    <property type="entry name" value="Kinase-like_dom_sf"/>
</dbReference>
<dbReference type="EMBL" id="LGUV01000341">
    <property type="protein sequence ID" value="KOG47227.1"/>
    <property type="molecule type" value="Genomic_DNA"/>
</dbReference>
<organism evidence="4 5">
    <name type="scientific">Streptomyces virginiae</name>
    <name type="common">Streptomyces cinnamonensis</name>
    <dbReference type="NCBI Taxonomy" id="1961"/>
    <lineage>
        <taxon>Bacteria</taxon>
        <taxon>Bacillati</taxon>
        <taxon>Actinomycetota</taxon>
        <taxon>Actinomycetes</taxon>
        <taxon>Kitasatosporales</taxon>
        <taxon>Streptomycetaceae</taxon>
        <taxon>Streptomyces</taxon>
    </lineage>
</organism>
<evidence type="ECO:0000313" key="4">
    <source>
        <dbReference type="EMBL" id="KOG47227.1"/>
    </source>
</evidence>
<dbReference type="Gene3D" id="3.90.1200.10">
    <property type="match status" value="1"/>
</dbReference>
<accession>A0A0L8M9X5</accession>
<sequence length="467" mass="50405">MTSFGPVAHGGPRHTVPVDVHLVLRRDGGSGPEVLLSRRAGPVYAAGMWHLPSGHLEPGEDMVEGVIREAREETGVVIAAADVAAAVTVHHRPPRGAGSRIGVLFEVRRWSGAPRVMEPDRCDGMGWYPLDGLPDPMVAYCRAGLDAYRAGLPAAVHFQRPGDPVAYAAHAVDRTRLVPGPPTGGVELPHSLREFAEHAVGRIAEAADTSCARSGSRVWRLTGSGGGIWYLKQHRGPVFHDREVAAYRAWVPVLGRGAPRLVAADPAVRAVVVTAVAGRSPRGMFLDAAAEVRLHRELGRLARALHRSAPERPAGLATAAATVKRHLEEARPHLAAGDEELVLGLVRTYEDLPRPVLVPTHGDLQYRNVLLAEDGEVTLFDFERSEYATATRDLVRLSDTWTGRPDLRTAFLDGYGRALTPAEELGQDCEAAFDAVSGIAYGARHQDPEVTERGHRTLARLHAAHRA</sequence>
<evidence type="ECO:0000256" key="1">
    <source>
        <dbReference type="ARBA" id="ARBA00005582"/>
    </source>
</evidence>
<dbReference type="PATRIC" id="fig|1961.12.peg.5489"/>
<dbReference type="OrthoDB" id="21342at2"/>
<dbReference type="InterPro" id="IPR020084">
    <property type="entry name" value="NUDIX_hydrolase_CS"/>
</dbReference>
<dbReference type="InterPro" id="IPR002575">
    <property type="entry name" value="Aminoglycoside_PTrfase"/>
</dbReference>
<dbReference type="CDD" id="cd04683">
    <property type="entry name" value="NUDIX_Hydrolase"/>
    <property type="match status" value="1"/>
</dbReference>
<comment type="similarity">
    <text evidence="1">Belongs to the Nudix hydrolase family.</text>
</comment>
<evidence type="ECO:0000313" key="5">
    <source>
        <dbReference type="Proteomes" id="UP000037084"/>
    </source>
</evidence>
<name>A0A0L8M9X5_STRVG</name>
<dbReference type="Proteomes" id="UP000037084">
    <property type="component" value="Unassembled WGS sequence"/>
</dbReference>
<dbReference type="PANTHER" id="PTHR43736:SF1">
    <property type="entry name" value="DIHYDRONEOPTERIN TRIPHOSPHATE DIPHOSPHATASE"/>
    <property type="match status" value="1"/>
</dbReference>
<evidence type="ECO:0000256" key="2">
    <source>
        <dbReference type="ARBA" id="ARBA00022801"/>
    </source>
</evidence>
<dbReference type="PANTHER" id="PTHR43736">
    <property type="entry name" value="ADP-RIBOSE PYROPHOSPHATASE"/>
    <property type="match status" value="1"/>
</dbReference>
<dbReference type="GO" id="GO:0016787">
    <property type="term" value="F:hydrolase activity"/>
    <property type="evidence" value="ECO:0007669"/>
    <property type="project" value="UniProtKB-KW"/>
</dbReference>
<protein>
    <submittedName>
        <fullName evidence="4">NUDIX hydrolase</fullName>
    </submittedName>
</protein>
<dbReference type="Gene3D" id="3.90.79.10">
    <property type="entry name" value="Nucleoside Triphosphate Pyrophosphohydrolase"/>
    <property type="match status" value="1"/>
</dbReference>
<dbReference type="PRINTS" id="PR00502">
    <property type="entry name" value="NUDIXFAMILY"/>
</dbReference>
<dbReference type="InterPro" id="IPR000086">
    <property type="entry name" value="NUDIX_hydrolase_dom"/>
</dbReference>
<evidence type="ECO:0000259" key="3">
    <source>
        <dbReference type="PROSITE" id="PS51462"/>
    </source>
</evidence>
<proteinExistence type="inferred from homology"/>
<dbReference type="Pfam" id="PF01636">
    <property type="entry name" value="APH"/>
    <property type="match status" value="1"/>
</dbReference>
<dbReference type="RefSeq" id="WP_053173937.1">
    <property type="nucleotide sequence ID" value="NZ_LGUV01000341.1"/>
</dbReference>
<dbReference type="PROSITE" id="PS51462">
    <property type="entry name" value="NUDIX"/>
    <property type="match status" value="1"/>
</dbReference>